<keyword evidence="3 5" id="KW-0067">ATP-binding</keyword>
<dbReference type="InterPro" id="IPR015854">
    <property type="entry name" value="ABC_transpr_LolD-like"/>
</dbReference>
<dbReference type="GO" id="GO:0005524">
    <property type="term" value="F:ATP binding"/>
    <property type="evidence" value="ECO:0007669"/>
    <property type="project" value="UniProtKB-KW"/>
</dbReference>
<gene>
    <name evidence="5" type="ORF">IFE19_08530</name>
</gene>
<dbReference type="PANTHER" id="PTHR24220">
    <property type="entry name" value="IMPORT ATP-BINDING PROTEIN"/>
    <property type="match status" value="1"/>
</dbReference>
<dbReference type="SMART" id="SM00382">
    <property type="entry name" value="AAA"/>
    <property type="match status" value="1"/>
</dbReference>
<dbReference type="PROSITE" id="PS50893">
    <property type="entry name" value="ABC_TRANSPORTER_2"/>
    <property type="match status" value="1"/>
</dbReference>
<dbReference type="InterPro" id="IPR027417">
    <property type="entry name" value="P-loop_NTPase"/>
</dbReference>
<dbReference type="PROSITE" id="PS00211">
    <property type="entry name" value="ABC_TRANSPORTER_1"/>
    <property type="match status" value="1"/>
</dbReference>
<organism evidence="5 6">
    <name type="scientific">Brevundimonas pondensis</name>
    <dbReference type="NCBI Taxonomy" id="2774189"/>
    <lineage>
        <taxon>Bacteria</taxon>
        <taxon>Pseudomonadati</taxon>
        <taxon>Pseudomonadota</taxon>
        <taxon>Alphaproteobacteria</taxon>
        <taxon>Caulobacterales</taxon>
        <taxon>Caulobacteraceae</taxon>
        <taxon>Brevundimonas</taxon>
    </lineage>
</organism>
<evidence type="ECO:0000313" key="5">
    <source>
        <dbReference type="EMBL" id="QTC89342.1"/>
    </source>
</evidence>
<accession>A0ABX7SR99</accession>
<evidence type="ECO:0000256" key="3">
    <source>
        <dbReference type="ARBA" id="ARBA00022840"/>
    </source>
</evidence>
<evidence type="ECO:0000313" key="6">
    <source>
        <dbReference type="Proteomes" id="UP000663942"/>
    </source>
</evidence>
<dbReference type="Pfam" id="PF00005">
    <property type="entry name" value="ABC_tran"/>
    <property type="match status" value="1"/>
</dbReference>
<proteinExistence type="predicted"/>
<sequence length="257" mass="27065">MARSQYDLSIPDFAGGPRASGVSRFQAGSAAVTLCGVSKAYGAGSSRTPVLHEVSLNIPTGSFAAIVGPSGSGKSTLLNLIGLLDRPDGGEVHLGGQHVAFRDSTEAAHLRGRLIGFVFQSFQLLPRLTAWENVALPMLHAGVPRIERRRRALDLLASVGLAGRVEHRPPELSGGQCQRVAVARALACDPGLILADEPTGSLDTASGGAVMELLRDLNRRQGTTVIMVTHDMSLAETCDVMIEIRDGRVVPQDEASA</sequence>
<evidence type="ECO:0000259" key="4">
    <source>
        <dbReference type="PROSITE" id="PS50893"/>
    </source>
</evidence>
<dbReference type="InterPro" id="IPR017871">
    <property type="entry name" value="ABC_transporter-like_CS"/>
</dbReference>
<protein>
    <submittedName>
        <fullName evidence="5">ABC transporter ATP-binding protein</fullName>
    </submittedName>
</protein>
<dbReference type="CDD" id="cd03255">
    <property type="entry name" value="ABC_MJ0796_LolCDE_FtsE"/>
    <property type="match status" value="1"/>
</dbReference>
<dbReference type="InterPro" id="IPR003593">
    <property type="entry name" value="AAA+_ATPase"/>
</dbReference>
<feature type="domain" description="ABC transporter" evidence="4">
    <location>
        <begin position="32"/>
        <end position="257"/>
    </location>
</feature>
<dbReference type="PANTHER" id="PTHR24220:SF86">
    <property type="entry name" value="ABC TRANSPORTER ABCH.1"/>
    <property type="match status" value="1"/>
</dbReference>
<dbReference type="InterPro" id="IPR017911">
    <property type="entry name" value="MacB-like_ATP-bd"/>
</dbReference>
<evidence type="ECO:0000256" key="2">
    <source>
        <dbReference type="ARBA" id="ARBA00022741"/>
    </source>
</evidence>
<dbReference type="InterPro" id="IPR003439">
    <property type="entry name" value="ABC_transporter-like_ATP-bd"/>
</dbReference>
<dbReference type="SUPFAM" id="SSF52540">
    <property type="entry name" value="P-loop containing nucleoside triphosphate hydrolases"/>
    <property type="match status" value="1"/>
</dbReference>
<name>A0ABX7SR99_9CAUL</name>
<dbReference type="EMBL" id="CP062006">
    <property type="protein sequence ID" value="QTC89342.1"/>
    <property type="molecule type" value="Genomic_DNA"/>
</dbReference>
<keyword evidence="6" id="KW-1185">Reference proteome</keyword>
<dbReference type="Proteomes" id="UP000663942">
    <property type="component" value="Chromosome"/>
</dbReference>
<reference evidence="5 6" key="1">
    <citation type="submission" date="2020-09" db="EMBL/GenBank/DDBJ databases">
        <title>Brevundimonas sp. LVF1 isolated from an oligotrophic pond in Goettingen, Germany.</title>
        <authorList>
            <person name="Friedrich I."/>
            <person name="Klassen A."/>
            <person name="Neubauer H."/>
            <person name="Schneider D."/>
            <person name="Hertel R."/>
            <person name="Daniel R."/>
        </authorList>
    </citation>
    <scope>NUCLEOTIDE SEQUENCE [LARGE SCALE GENOMIC DNA]</scope>
    <source>
        <strain evidence="5 6">LVF1</strain>
    </source>
</reference>
<keyword evidence="1" id="KW-0813">Transport</keyword>
<keyword evidence="2" id="KW-0547">Nucleotide-binding</keyword>
<evidence type="ECO:0000256" key="1">
    <source>
        <dbReference type="ARBA" id="ARBA00022448"/>
    </source>
</evidence>
<dbReference type="Gene3D" id="3.40.50.300">
    <property type="entry name" value="P-loop containing nucleotide triphosphate hydrolases"/>
    <property type="match status" value="1"/>
</dbReference>